<evidence type="ECO:0000313" key="13">
    <source>
        <dbReference type="Proteomes" id="UP001314263"/>
    </source>
</evidence>
<keyword evidence="8" id="KW-0594">Phospholipid biosynthesis</keyword>
<dbReference type="InterPro" id="IPR050324">
    <property type="entry name" value="CDP-alcohol_PTase-I"/>
</dbReference>
<keyword evidence="9" id="KW-1208">Phospholipid metabolism</keyword>
<accession>A0AAV1IKF7</accession>
<gene>
    <name evidence="12" type="ORF">CVIRNUC_011038</name>
</gene>
<sequence>MTALQRNARSFLLLRLIRNVRDVETSHSRLLWQLAPSNAGHEALNGHQARTCTALSSGSANPPHIQRQSQHSILPPSSTLSVLRGNSRPPIAFSQAAGFAASSASHASSSKPSRESTPTKTKTAGQAFHDAGWTRREVFNIANALSMGRLLSGPLVAHLIMQHHWPAALTTLAIAGASDWADGYAAKHWGTSSVLGSYLDPLADKVLVGCTVGALAAEGSLPVALAAIIIGRDILLVTGACVDRCRRIGWRRVGWAEFFRTAPSEALRAEASLDTNGVQQAACSVSKSQVAPGSPDHQHEVSVVEASQEAGDGEQQPQVSSRAPGSKSKEQYTVPPAELVQPLYISKVNTCLQLGLIAGCISHSWYGWPAEQALWGLGGITGLATLASFVAYVQVYRRGNVRTKII</sequence>
<keyword evidence="4 11" id="KW-0812">Transmembrane</keyword>
<dbReference type="Gene3D" id="1.20.120.1760">
    <property type="match status" value="1"/>
</dbReference>
<dbReference type="EMBL" id="CAUYUE010000018">
    <property type="protein sequence ID" value="CAK0787816.1"/>
    <property type="molecule type" value="Genomic_DNA"/>
</dbReference>
<evidence type="ECO:0000256" key="3">
    <source>
        <dbReference type="ARBA" id="ARBA00022679"/>
    </source>
</evidence>
<feature type="region of interest" description="Disordered" evidence="10">
    <location>
        <begin position="104"/>
        <end position="126"/>
    </location>
</feature>
<name>A0AAV1IKF7_9CHLO</name>
<keyword evidence="7 11" id="KW-0472">Membrane</keyword>
<evidence type="ECO:0000256" key="6">
    <source>
        <dbReference type="ARBA" id="ARBA00023098"/>
    </source>
</evidence>
<dbReference type="GO" id="GO:0043337">
    <property type="term" value="F:cardiolipin synthase (CMP-forming)"/>
    <property type="evidence" value="ECO:0007669"/>
    <property type="project" value="TreeGrafter"/>
</dbReference>
<dbReference type="Pfam" id="PF01066">
    <property type="entry name" value="CDP-OH_P_transf"/>
    <property type="match status" value="1"/>
</dbReference>
<dbReference type="GO" id="GO:0005739">
    <property type="term" value="C:mitochondrion"/>
    <property type="evidence" value="ECO:0007669"/>
    <property type="project" value="TreeGrafter"/>
</dbReference>
<evidence type="ECO:0000256" key="2">
    <source>
        <dbReference type="ARBA" id="ARBA00022516"/>
    </source>
</evidence>
<keyword evidence="2" id="KW-0444">Lipid biosynthesis</keyword>
<reference evidence="12 13" key="1">
    <citation type="submission" date="2023-10" db="EMBL/GenBank/DDBJ databases">
        <authorList>
            <person name="Maclean D."/>
            <person name="Macfadyen A."/>
        </authorList>
    </citation>
    <scope>NUCLEOTIDE SEQUENCE [LARGE SCALE GENOMIC DNA]</scope>
</reference>
<comment type="subcellular location">
    <subcellularLocation>
        <location evidence="1">Membrane</location>
        <topology evidence="1">Multi-pass membrane protein</topology>
    </subcellularLocation>
</comment>
<organism evidence="12 13">
    <name type="scientific">Coccomyxa viridis</name>
    <dbReference type="NCBI Taxonomy" id="1274662"/>
    <lineage>
        <taxon>Eukaryota</taxon>
        <taxon>Viridiplantae</taxon>
        <taxon>Chlorophyta</taxon>
        <taxon>core chlorophytes</taxon>
        <taxon>Trebouxiophyceae</taxon>
        <taxon>Trebouxiophyceae incertae sedis</taxon>
        <taxon>Coccomyxaceae</taxon>
        <taxon>Coccomyxa</taxon>
    </lineage>
</organism>
<keyword evidence="3" id="KW-0808">Transferase</keyword>
<dbReference type="GO" id="GO:0032049">
    <property type="term" value="P:cardiolipin biosynthetic process"/>
    <property type="evidence" value="ECO:0007669"/>
    <property type="project" value="TreeGrafter"/>
</dbReference>
<evidence type="ECO:0000256" key="8">
    <source>
        <dbReference type="ARBA" id="ARBA00023209"/>
    </source>
</evidence>
<dbReference type="InterPro" id="IPR043130">
    <property type="entry name" value="CDP-OH_PTrfase_TM_dom"/>
</dbReference>
<feature type="compositionally biased region" description="Polar residues" evidence="10">
    <location>
        <begin position="115"/>
        <end position="124"/>
    </location>
</feature>
<dbReference type="PANTHER" id="PTHR14269:SF60">
    <property type="entry name" value="CARDIOLIPIN SYNTHASE (CMP-FORMING)"/>
    <property type="match status" value="1"/>
</dbReference>
<protein>
    <submittedName>
        <fullName evidence="12">Uncharacterized protein</fullName>
    </submittedName>
</protein>
<evidence type="ECO:0000256" key="11">
    <source>
        <dbReference type="SAM" id="Phobius"/>
    </source>
</evidence>
<keyword evidence="13" id="KW-1185">Reference proteome</keyword>
<keyword evidence="6" id="KW-0443">Lipid metabolism</keyword>
<evidence type="ECO:0000256" key="9">
    <source>
        <dbReference type="ARBA" id="ARBA00023264"/>
    </source>
</evidence>
<comment type="caution">
    <text evidence="12">The sequence shown here is derived from an EMBL/GenBank/DDBJ whole genome shotgun (WGS) entry which is preliminary data.</text>
</comment>
<evidence type="ECO:0000256" key="4">
    <source>
        <dbReference type="ARBA" id="ARBA00022692"/>
    </source>
</evidence>
<evidence type="ECO:0000313" key="12">
    <source>
        <dbReference type="EMBL" id="CAK0787816.1"/>
    </source>
</evidence>
<dbReference type="InterPro" id="IPR000462">
    <property type="entry name" value="CDP-OH_P_trans"/>
</dbReference>
<dbReference type="GO" id="GO:0016020">
    <property type="term" value="C:membrane"/>
    <property type="evidence" value="ECO:0007669"/>
    <property type="project" value="UniProtKB-SubCell"/>
</dbReference>
<dbReference type="AlphaFoldDB" id="A0AAV1IKF7"/>
<evidence type="ECO:0000256" key="5">
    <source>
        <dbReference type="ARBA" id="ARBA00022989"/>
    </source>
</evidence>
<dbReference type="Proteomes" id="UP001314263">
    <property type="component" value="Unassembled WGS sequence"/>
</dbReference>
<proteinExistence type="predicted"/>
<feature type="region of interest" description="Disordered" evidence="10">
    <location>
        <begin position="53"/>
        <end position="78"/>
    </location>
</feature>
<keyword evidence="5 11" id="KW-1133">Transmembrane helix</keyword>
<evidence type="ECO:0000256" key="7">
    <source>
        <dbReference type="ARBA" id="ARBA00023136"/>
    </source>
</evidence>
<evidence type="ECO:0000256" key="10">
    <source>
        <dbReference type="SAM" id="MobiDB-lite"/>
    </source>
</evidence>
<feature type="transmembrane region" description="Helical" evidence="11">
    <location>
        <begin position="374"/>
        <end position="395"/>
    </location>
</feature>
<evidence type="ECO:0000256" key="1">
    <source>
        <dbReference type="ARBA" id="ARBA00004141"/>
    </source>
</evidence>
<feature type="region of interest" description="Disordered" evidence="10">
    <location>
        <begin position="288"/>
        <end position="331"/>
    </location>
</feature>
<dbReference type="PANTHER" id="PTHR14269">
    <property type="entry name" value="CDP-DIACYLGLYCEROL--GLYCEROL-3-PHOSPHATE 3-PHOSPHATIDYLTRANSFERASE-RELATED"/>
    <property type="match status" value="1"/>
</dbReference>